<sequence>FWGVVDELEGCVLRVITLEDKTTIHNAFPDRSFKL</sequence>
<dbReference type="AlphaFoldDB" id="X0T5M9"/>
<organism evidence="1">
    <name type="scientific">marine sediment metagenome</name>
    <dbReference type="NCBI Taxonomy" id="412755"/>
    <lineage>
        <taxon>unclassified sequences</taxon>
        <taxon>metagenomes</taxon>
        <taxon>ecological metagenomes</taxon>
    </lineage>
</organism>
<name>X0T5M9_9ZZZZ</name>
<dbReference type="EMBL" id="BARS01009206">
    <property type="protein sequence ID" value="GAF71390.1"/>
    <property type="molecule type" value="Genomic_DNA"/>
</dbReference>
<feature type="non-terminal residue" evidence="1">
    <location>
        <position position="1"/>
    </location>
</feature>
<reference evidence="1" key="1">
    <citation type="journal article" date="2014" name="Front. Microbiol.">
        <title>High frequency of phylogenetically diverse reductive dehalogenase-homologous genes in deep subseafloor sedimentary metagenomes.</title>
        <authorList>
            <person name="Kawai M."/>
            <person name="Futagami T."/>
            <person name="Toyoda A."/>
            <person name="Takaki Y."/>
            <person name="Nishi S."/>
            <person name="Hori S."/>
            <person name="Arai W."/>
            <person name="Tsubouchi T."/>
            <person name="Morono Y."/>
            <person name="Uchiyama I."/>
            <person name="Ito T."/>
            <person name="Fujiyama A."/>
            <person name="Inagaki F."/>
            <person name="Takami H."/>
        </authorList>
    </citation>
    <scope>NUCLEOTIDE SEQUENCE</scope>
    <source>
        <strain evidence="1">Expedition CK06-06</strain>
    </source>
</reference>
<gene>
    <name evidence="1" type="ORF">S01H1_17367</name>
</gene>
<evidence type="ECO:0000313" key="1">
    <source>
        <dbReference type="EMBL" id="GAF71390.1"/>
    </source>
</evidence>
<comment type="caution">
    <text evidence="1">The sequence shown here is derived from an EMBL/GenBank/DDBJ whole genome shotgun (WGS) entry which is preliminary data.</text>
</comment>
<protein>
    <submittedName>
        <fullName evidence="1">Uncharacterized protein</fullName>
    </submittedName>
</protein>
<proteinExistence type="predicted"/>
<accession>X0T5M9</accession>